<dbReference type="GO" id="GO:0009306">
    <property type="term" value="P:protein secretion"/>
    <property type="evidence" value="ECO:0007669"/>
    <property type="project" value="InterPro"/>
</dbReference>
<keyword evidence="2 6" id="KW-0812">Transmembrane</keyword>
<keyword evidence="3 6" id="KW-1133">Transmembrane helix</keyword>
<keyword evidence="9" id="KW-1185">Reference proteome</keyword>
<dbReference type="GO" id="GO:0097347">
    <property type="term" value="C:TAM protein secretion complex"/>
    <property type="evidence" value="ECO:0007669"/>
    <property type="project" value="TreeGrafter"/>
</dbReference>
<comment type="subcellular location">
    <subcellularLocation>
        <location evidence="1">Membrane</location>
        <topology evidence="1">Single-pass membrane protein</topology>
    </subcellularLocation>
</comment>
<reference evidence="8 9" key="1">
    <citation type="submission" date="2017-04" db="EMBL/GenBank/DDBJ databases">
        <authorList>
            <person name="Afonso C.L."/>
            <person name="Miller P.J."/>
            <person name="Scott M.A."/>
            <person name="Spackman E."/>
            <person name="Goraichik I."/>
            <person name="Dimitrov K.M."/>
            <person name="Suarez D.L."/>
            <person name="Swayne D.E."/>
        </authorList>
    </citation>
    <scope>NUCLEOTIDE SEQUENCE [LARGE SCALE GENOMIC DNA]</scope>
    <source>
        <strain evidence="8 9">USBA 355</strain>
    </source>
</reference>
<dbReference type="STRING" id="560819.SAMN05428998_1226"/>
<feature type="domain" description="Translocation and assembly module TamB C-terminal" evidence="7">
    <location>
        <begin position="1151"/>
        <end position="1501"/>
    </location>
</feature>
<keyword evidence="4 6" id="KW-0472">Membrane</keyword>
<dbReference type="Proteomes" id="UP000192917">
    <property type="component" value="Unassembled WGS sequence"/>
</dbReference>
<evidence type="ECO:0000256" key="2">
    <source>
        <dbReference type="ARBA" id="ARBA00022692"/>
    </source>
</evidence>
<organism evidence="8 9">
    <name type="scientific">Tistlia consotensis USBA 355</name>
    <dbReference type="NCBI Taxonomy" id="560819"/>
    <lineage>
        <taxon>Bacteria</taxon>
        <taxon>Pseudomonadati</taxon>
        <taxon>Pseudomonadota</taxon>
        <taxon>Alphaproteobacteria</taxon>
        <taxon>Rhodospirillales</taxon>
        <taxon>Rhodovibrionaceae</taxon>
        <taxon>Tistlia</taxon>
    </lineage>
</organism>
<evidence type="ECO:0000259" key="7">
    <source>
        <dbReference type="Pfam" id="PF04357"/>
    </source>
</evidence>
<dbReference type="PANTHER" id="PTHR36985:SF1">
    <property type="entry name" value="TRANSLOCATION AND ASSEMBLY MODULE SUBUNIT TAMB"/>
    <property type="match status" value="1"/>
</dbReference>
<accession>A0A1Y6CDM5</accession>
<evidence type="ECO:0000313" key="9">
    <source>
        <dbReference type="Proteomes" id="UP000192917"/>
    </source>
</evidence>
<dbReference type="EMBL" id="FWZX01000022">
    <property type="protein sequence ID" value="SMF58284.1"/>
    <property type="molecule type" value="Genomic_DNA"/>
</dbReference>
<dbReference type="PANTHER" id="PTHR36985">
    <property type="entry name" value="TRANSLOCATION AND ASSEMBLY MODULE SUBUNIT TAMB"/>
    <property type="match status" value="1"/>
</dbReference>
<proteinExistence type="predicted"/>
<feature type="compositionally biased region" description="Basic and acidic residues" evidence="5">
    <location>
        <begin position="1"/>
        <end position="15"/>
    </location>
</feature>
<protein>
    <submittedName>
        <fullName evidence="8">Autotransporter secretion inner membrane protein TamB</fullName>
    </submittedName>
</protein>
<name>A0A1Y6CDM5_9PROT</name>
<evidence type="ECO:0000256" key="5">
    <source>
        <dbReference type="SAM" id="MobiDB-lite"/>
    </source>
</evidence>
<feature type="transmembrane region" description="Helical" evidence="6">
    <location>
        <begin position="34"/>
        <end position="57"/>
    </location>
</feature>
<dbReference type="InterPro" id="IPR007452">
    <property type="entry name" value="TamB_C"/>
</dbReference>
<evidence type="ECO:0000256" key="4">
    <source>
        <dbReference type="ARBA" id="ARBA00023136"/>
    </source>
</evidence>
<gene>
    <name evidence="8" type="ORF">SAMN05428998_1226</name>
</gene>
<dbReference type="GO" id="GO:0005886">
    <property type="term" value="C:plasma membrane"/>
    <property type="evidence" value="ECO:0007669"/>
    <property type="project" value="InterPro"/>
</dbReference>
<evidence type="ECO:0000256" key="1">
    <source>
        <dbReference type="ARBA" id="ARBA00004167"/>
    </source>
</evidence>
<feature type="region of interest" description="Disordered" evidence="5">
    <location>
        <begin position="1"/>
        <end position="28"/>
    </location>
</feature>
<dbReference type="RefSeq" id="WP_159460289.1">
    <property type="nucleotide sequence ID" value="NZ_FWZX01000022.1"/>
</dbReference>
<evidence type="ECO:0000256" key="3">
    <source>
        <dbReference type="ARBA" id="ARBA00022989"/>
    </source>
</evidence>
<dbReference type="Pfam" id="PF04357">
    <property type="entry name" value="TamB"/>
    <property type="match status" value="1"/>
</dbReference>
<sequence>MAEDKGPLRASDRPVPEGAPGAGSRGRGRRPVRLLLRSLLALPLVLLGLVGLLLAALQLQGGRDLLRDAVVAAASGPDFRLGIGRIDGAPPGRLVVENLRLGDAQGTWLTGDRIELDWSPLALLGGTLDVARLSAGRIALTRLPAGKAPAEPTPGGFTLPTLPLAIRLDRLEVGELALAAPVAGEPLDLSIEGALAAEQQGLIDSHLRIAERDGQGSVAAKAIYRLADRNLSVSLDASAPAGGRISRVSGLPGAPGLAFSLSGDGPLPGWQGQWRAEAGPVVTASGRLGLDSLQPLSLTLSGKAIPGSDFPAEAAAWVRPALSLDLAADYAADTQRATLTVRDLSSGSLAASGRAEAALAEDRADAQLQLTLGDPAPLRELLPGLSLQGGRIAITAKKRGQRATLTAEGSLERPVLAGDDGLGFETLELQLDSRELALDAPLSGGARARLELTGKGPLGDPAATGLLAPETRLTLVAAPSDQAMTLDSLELVSGPLRLTGQGRYRLAGDEAGSGKLTARLEEGDLSRLSGLAGLDLGGSLSIALDGSLRPDGSGQASLSAAPQDLQLGQPALQALLGARPLLTAQAERTADGRIRLTAAELSGTPVGAARDGKPAQGSQTPLRLHAEGSLSPADDQLDLTASLALPRLAVLQDAGLPLSGAATLDLTAFGPLAAPQAVWALRGEGLSYQDTRADILKIDGTTTGLPDGPRGHVDLAAATGAGPLKGAFDYALAGRTARLDKLSLTHGRDRLSGDLAADLPSGTADGSLKLSLADLSTLTPLVGADLAGSLDAAVTLKTEAGHQGARATARAQGLQAAGMTLGSLELTASGRDLTGTPALTAEVTASDLAAPDVALKRLTAKAEGSLEKLRLEASLAGKALQQDLEASGRAELSLDQATRVRLTALQASLGKEELSLKSPARLLLDRDRMQVAGLDLGVAEGRIRLDADLQPGKLDATLRAEDLPVRLAALAEPTLEPLGKVDLTARLSGPPPRPKGTLTLVASGLQLDAGNGSDVPPLDARIDGRLADGRLSADGRISGFAKAPLTLRAELPLLVTTAPLSVSLPPDRPLKLRANWDGQVEQLMAVVPVDTVRFGGQGKIDFGLDGTLAAPVASGSVSIEDGFYENYLLGMSLKPVTLEIDGQGERIEIKRFSGRDSEGGSLNAQGIVDLSGKAPRFDLTLKADKAHLVQRDDVNGSVDADLALKGTTEGASLAGNVRVLPTEIRLINALPPSVTELKVVNVNDKTPGPPEPQGDGKTPGIDGLQWLSLGVDVTIPGQVFVRGRGLDSEWRGTLQIAGTAEQPRIRGQLSPVRGSFDFAGRVFTLSPNSTIQFLGSATPDPQLNITATYQSESLTANINITGSVSDPQIGLTSSPDLPEDEILARVLFGKSSGKLSAGEAVQLAQAAATLEGSSGGIMDLARRTLGVDVLSFAPGDSGSDLGSLKVGKYISDDVFIGAQQGATPGSSTAIVEWDLTPNITVESEVGAANGSNASVNWKWDY</sequence>
<evidence type="ECO:0000313" key="8">
    <source>
        <dbReference type="EMBL" id="SMF58284.1"/>
    </source>
</evidence>
<evidence type="ECO:0000256" key="6">
    <source>
        <dbReference type="SAM" id="Phobius"/>
    </source>
</evidence>